<feature type="transmembrane region" description="Helical" evidence="8">
    <location>
        <begin position="93"/>
        <end position="112"/>
    </location>
</feature>
<organism evidence="10 11">
    <name type="scientific">Streptomyces doudnae</name>
    <dbReference type="NCBI Taxonomy" id="3075536"/>
    <lineage>
        <taxon>Bacteria</taxon>
        <taxon>Bacillati</taxon>
        <taxon>Actinomycetota</taxon>
        <taxon>Actinomycetes</taxon>
        <taxon>Kitasatosporales</taxon>
        <taxon>Streptomycetaceae</taxon>
        <taxon>Streptomyces</taxon>
    </lineage>
</organism>
<dbReference type="InterPro" id="IPR032816">
    <property type="entry name" value="VTT_dom"/>
</dbReference>
<evidence type="ECO:0000256" key="5">
    <source>
        <dbReference type="ARBA" id="ARBA00022989"/>
    </source>
</evidence>
<protein>
    <submittedName>
        <fullName evidence="10">VTT domain-containing protein</fullName>
    </submittedName>
</protein>
<dbReference type="RefSeq" id="WP_202556151.1">
    <property type="nucleotide sequence ID" value="NZ_JAVRES010000001.1"/>
</dbReference>
<dbReference type="AlphaFoldDB" id="A0ABD5EGB8"/>
<dbReference type="EMBL" id="JAVRES010000001">
    <property type="protein sequence ID" value="MDT0433323.1"/>
    <property type="molecule type" value="Genomic_DNA"/>
</dbReference>
<keyword evidence="6 8" id="KW-0472">Membrane</keyword>
<evidence type="ECO:0000256" key="4">
    <source>
        <dbReference type="ARBA" id="ARBA00022692"/>
    </source>
</evidence>
<evidence type="ECO:0000256" key="2">
    <source>
        <dbReference type="ARBA" id="ARBA00010792"/>
    </source>
</evidence>
<dbReference type="PANTHER" id="PTHR42709">
    <property type="entry name" value="ALKALINE PHOSPHATASE LIKE PROTEIN"/>
    <property type="match status" value="1"/>
</dbReference>
<dbReference type="PANTHER" id="PTHR42709:SF6">
    <property type="entry name" value="UNDECAPRENYL PHOSPHATE TRANSPORTER A"/>
    <property type="match status" value="1"/>
</dbReference>
<feature type="region of interest" description="Disordered" evidence="7">
    <location>
        <begin position="1"/>
        <end position="30"/>
    </location>
</feature>
<evidence type="ECO:0000256" key="1">
    <source>
        <dbReference type="ARBA" id="ARBA00004651"/>
    </source>
</evidence>
<comment type="similarity">
    <text evidence="2">Belongs to the DedA family.</text>
</comment>
<feature type="transmembrane region" description="Helical" evidence="8">
    <location>
        <begin position="203"/>
        <end position="227"/>
    </location>
</feature>
<evidence type="ECO:0000256" key="7">
    <source>
        <dbReference type="SAM" id="MobiDB-lite"/>
    </source>
</evidence>
<keyword evidence="11" id="KW-1185">Reference proteome</keyword>
<feature type="transmembrane region" description="Helical" evidence="8">
    <location>
        <begin position="119"/>
        <end position="140"/>
    </location>
</feature>
<sequence length="281" mass="30185">MTRMSGYDEAAPSVASEGAEESATNEKGRRTWWGRTYSPEEIEAAQQQWRDLRPWGSPMARADKVLIGVLIAAVLLSLVSLPLRPFLLESHPIATAAATGSSSAIGAGAAFAKLGQGELWWVIVAGVIGKIKFDWLYWWAGRRWGEKGMAFFVPTDRAKRLVPRLRSWPVVGKFSLVVAASLPGVPAIFVFLLAGLSGMSLPAFLLADALGAALMTGLVAGLGYGLGQNAVDVVLLIDNYALWIVVAFSVLIGIQASRAQVARQKKQRTAAQDRSGDHQQA</sequence>
<accession>A0ABD5EGB8</accession>
<feature type="transmembrane region" description="Helical" evidence="8">
    <location>
        <begin position="65"/>
        <end position="87"/>
    </location>
</feature>
<keyword evidence="4 8" id="KW-0812">Transmembrane</keyword>
<gene>
    <name evidence="10" type="ORF">RM877_01370</name>
</gene>
<dbReference type="Proteomes" id="UP001183535">
    <property type="component" value="Unassembled WGS sequence"/>
</dbReference>
<keyword evidence="3" id="KW-1003">Cell membrane</keyword>
<proteinExistence type="inferred from homology"/>
<evidence type="ECO:0000256" key="8">
    <source>
        <dbReference type="SAM" id="Phobius"/>
    </source>
</evidence>
<feature type="transmembrane region" description="Helical" evidence="8">
    <location>
        <begin position="174"/>
        <end position="196"/>
    </location>
</feature>
<comment type="caution">
    <text evidence="10">The sequence shown here is derived from an EMBL/GenBank/DDBJ whole genome shotgun (WGS) entry which is preliminary data.</text>
</comment>
<comment type="subcellular location">
    <subcellularLocation>
        <location evidence="1">Cell membrane</location>
        <topology evidence="1">Multi-pass membrane protein</topology>
    </subcellularLocation>
</comment>
<reference evidence="11" key="1">
    <citation type="submission" date="2023-07" db="EMBL/GenBank/DDBJ databases">
        <title>30 novel species of actinomycetes from the DSMZ collection.</title>
        <authorList>
            <person name="Nouioui I."/>
        </authorList>
    </citation>
    <scope>NUCLEOTIDE SEQUENCE [LARGE SCALE GENOMIC DNA]</scope>
    <source>
        <strain evidence="11">DSM 41981</strain>
    </source>
</reference>
<name>A0ABD5EGB8_9ACTN</name>
<keyword evidence="5 8" id="KW-1133">Transmembrane helix</keyword>
<dbReference type="GO" id="GO:0005886">
    <property type="term" value="C:plasma membrane"/>
    <property type="evidence" value="ECO:0007669"/>
    <property type="project" value="UniProtKB-SubCell"/>
</dbReference>
<evidence type="ECO:0000313" key="10">
    <source>
        <dbReference type="EMBL" id="MDT0433323.1"/>
    </source>
</evidence>
<dbReference type="Pfam" id="PF09335">
    <property type="entry name" value="VTT_dom"/>
    <property type="match status" value="1"/>
</dbReference>
<evidence type="ECO:0000256" key="3">
    <source>
        <dbReference type="ARBA" id="ARBA00022475"/>
    </source>
</evidence>
<dbReference type="InterPro" id="IPR051311">
    <property type="entry name" value="DedA_domain"/>
</dbReference>
<feature type="domain" description="VTT" evidence="9">
    <location>
        <begin position="105"/>
        <end position="224"/>
    </location>
</feature>
<evidence type="ECO:0000256" key="6">
    <source>
        <dbReference type="ARBA" id="ARBA00023136"/>
    </source>
</evidence>
<evidence type="ECO:0000259" key="9">
    <source>
        <dbReference type="Pfam" id="PF09335"/>
    </source>
</evidence>
<evidence type="ECO:0000313" key="11">
    <source>
        <dbReference type="Proteomes" id="UP001183535"/>
    </source>
</evidence>
<feature type="transmembrane region" description="Helical" evidence="8">
    <location>
        <begin position="233"/>
        <end position="256"/>
    </location>
</feature>